<organism evidence="2 3">
    <name type="scientific">Protea cynaroides</name>
    <dbReference type="NCBI Taxonomy" id="273540"/>
    <lineage>
        <taxon>Eukaryota</taxon>
        <taxon>Viridiplantae</taxon>
        <taxon>Streptophyta</taxon>
        <taxon>Embryophyta</taxon>
        <taxon>Tracheophyta</taxon>
        <taxon>Spermatophyta</taxon>
        <taxon>Magnoliopsida</taxon>
        <taxon>Proteales</taxon>
        <taxon>Proteaceae</taxon>
        <taxon>Protea</taxon>
    </lineage>
</organism>
<accession>A0A9Q0QZ34</accession>
<feature type="compositionally biased region" description="Acidic residues" evidence="1">
    <location>
        <begin position="167"/>
        <end position="195"/>
    </location>
</feature>
<gene>
    <name evidence="2" type="ORF">NE237_002188</name>
</gene>
<keyword evidence="3" id="KW-1185">Reference proteome</keyword>
<protein>
    <submittedName>
        <fullName evidence="2">Uncharacterized protein</fullName>
    </submittedName>
</protein>
<feature type="compositionally biased region" description="Basic and acidic residues" evidence="1">
    <location>
        <begin position="140"/>
        <end position="150"/>
    </location>
</feature>
<sequence length="219" mass="24069">MANDYWNPGDSLVSLDPMLEEVALHRDWQWKIVVARPDARSYRIKLCRILLRIEKHAHKEANSMKTLDRMMVAVSDHGNPGLTSAGDGVMRHEARTSGLTIGGTTGPLCHETKVDIVVGRQTSMMGRSSPLVETNAPIPHVDRSDQERSISEGVITPSGESWADMADVNDDEDVVDAYDDEEEDKDDDDDDEEDTLDPKDPPPLRALSLAVGTPSPAAI</sequence>
<evidence type="ECO:0000313" key="2">
    <source>
        <dbReference type="EMBL" id="KAJ4977082.1"/>
    </source>
</evidence>
<dbReference type="Proteomes" id="UP001141806">
    <property type="component" value="Unassembled WGS sequence"/>
</dbReference>
<comment type="caution">
    <text evidence="2">The sequence shown here is derived from an EMBL/GenBank/DDBJ whole genome shotgun (WGS) entry which is preliminary data.</text>
</comment>
<name>A0A9Q0QZ34_9MAGN</name>
<reference evidence="2" key="1">
    <citation type="journal article" date="2023" name="Plant J.">
        <title>The genome of the king protea, Protea cynaroides.</title>
        <authorList>
            <person name="Chang J."/>
            <person name="Duong T.A."/>
            <person name="Schoeman C."/>
            <person name="Ma X."/>
            <person name="Roodt D."/>
            <person name="Barker N."/>
            <person name="Li Z."/>
            <person name="Van de Peer Y."/>
            <person name="Mizrachi E."/>
        </authorList>
    </citation>
    <scope>NUCLEOTIDE SEQUENCE</scope>
    <source>
        <tissue evidence="2">Young leaves</tissue>
    </source>
</reference>
<dbReference type="EMBL" id="JAMYWD010000003">
    <property type="protein sequence ID" value="KAJ4977082.1"/>
    <property type="molecule type" value="Genomic_DNA"/>
</dbReference>
<evidence type="ECO:0000313" key="3">
    <source>
        <dbReference type="Proteomes" id="UP001141806"/>
    </source>
</evidence>
<feature type="region of interest" description="Disordered" evidence="1">
    <location>
        <begin position="121"/>
        <end position="219"/>
    </location>
</feature>
<proteinExistence type="predicted"/>
<evidence type="ECO:0000256" key="1">
    <source>
        <dbReference type="SAM" id="MobiDB-lite"/>
    </source>
</evidence>
<dbReference type="AlphaFoldDB" id="A0A9Q0QZ34"/>